<reference evidence="1 2" key="1">
    <citation type="journal article" date="2018" name="PLoS Genet.">
        <title>Population sequencing reveals clonal diversity and ancestral inbreeding in the grapevine cultivar Chardonnay.</title>
        <authorList>
            <person name="Roach M.J."/>
            <person name="Johnson D.L."/>
            <person name="Bohlmann J."/>
            <person name="van Vuuren H.J."/>
            <person name="Jones S.J."/>
            <person name="Pretorius I.S."/>
            <person name="Schmidt S.A."/>
            <person name="Borneman A.R."/>
        </authorList>
    </citation>
    <scope>NUCLEOTIDE SEQUENCE [LARGE SCALE GENOMIC DNA]</scope>
    <source>
        <strain evidence="2">cv. Chardonnay</strain>
        <tissue evidence="1">Leaf</tissue>
    </source>
</reference>
<dbReference type="EMBL" id="QGNW01000232">
    <property type="protein sequence ID" value="RVW83137.1"/>
    <property type="molecule type" value="Genomic_DNA"/>
</dbReference>
<dbReference type="AlphaFoldDB" id="A0A438HFB5"/>
<organism evidence="1 2">
    <name type="scientific">Vitis vinifera</name>
    <name type="common">Grape</name>
    <dbReference type="NCBI Taxonomy" id="29760"/>
    <lineage>
        <taxon>Eukaryota</taxon>
        <taxon>Viridiplantae</taxon>
        <taxon>Streptophyta</taxon>
        <taxon>Embryophyta</taxon>
        <taxon>Tracheophyta</taxon>
        <taxon>Spermatophyta</taxon>
        <taxon>Magnoliopsida</taxon>
        <taxon>eudicotyledons</taxon>
        <taxon>Gunneridae</taxon>
        <taxon>Pentapetalae</taxon>
        <taxon>rosids</taxon>
        <taxon>Vitales</taxon>
        <taxon>Vitaceae</taxon>
        <taxon>Viteae</taxon>
        <taxon>Vitis</taxon>
    </lineage>
</organism>
<dbReference type="Proteomes" id="UP000288805">
    <property type="component" value="Unassembled WGS sequence"/>
</dbReference>
<comment type="caution">
    <text evidence="1">The sequence shown here is derived from an EMBL/GenBank/DDBJ whole genome shotgun (WGS) entry which is preliminary data.</text>
</comment>
<protein>
    <submittedName>
        <fullName evidence="1">Uncharacterized protein</fullName>
    </submittedName>
</protein>
<gene>
    <name evidence="1" type="ORF">CK203_040711</name>
</gene>
<proteinExistence type="predicted"/>
<accession>A0A438HFB5</accession>
<sequence length="40" mass="4097">MNTSAMLPDSGPVIPSFNTESEVSSALVKSHAIENGGPSH</sequence>
<evidence type="ECO:0000313" key="2">
    <source>
        <dbReference type="Proteomes" id="UP000288805"/>
    </source>
</evidence>
<evidence type="ECO:0000313" key="1">
    <source>
        <dbReference type="EMBL" id="RVW83137.1"/>
    </source>
</evidence>
<name>A0A438HFB5_VITVI</name>